<dbReference type="InterPro" id="IPR027417">
    <property type="entry name" value="P-loop_NTPase"/>
</dbReference>
<dbReference type="InterPro" id="IPR008533">
    <property type="entry name" value="DUF815"/>
</dbReference>
<gene>
    <name evidence="1" type="ORF">NCTC12219_00336</name>
</gene>
<dbReference type="PANTHER" id="PTHR42935:SF1">
    <property type="entry name" value="SLR0930 PROTEIN"/>
    <property type="match status" value="1"/>
</dbReference>
<sequence length="264" mass="30077">MTPPFYNLSHFSSFPWESEFACIYRHIPSQEYGHFSGYFKAIKDFHRDFALIGLDNQLNALSKNTQAFINGKKSSHALLWGARGCGKSSCLQLVLSSFLHKDSPLRVIELPMECLYLVGFVQDVVRELPYKFIIVCDDLSLSPNENSYKSLKSVLEGSFENKPTNILFYTTSNQRHLIAESYPQDTLHLNDAKDEILSLSDRFGLALGFYTLGRLEFLDLVAELLNTPLDEETKRKALQFSTLKGSNAPRIAQEFCTLYHNKII</sequence>
<organism evidence="1 2">
    <name type="scientific">Helicobacter cinaedi</name>
    <dbReference type="NCBI Taxonomy" id="213"/>
    <lineage>
        <taxon>Bacteria</taxon>
        <taxon>Pseudomonadati</taxon>
        <taxon>Campylobacterota</taxon>
        <taxon>Epsilonproteobacteria</taxon>
        <taxon>Campylobacterales</taxon>
        <taxon>Helicobacteraceae</taxon>
        <taxon>Helicobacter</taxon>
    </lineage>
</organism>
<dbReference type="SUPFAM" id="SSF52540">
    <property type="entry name" value="P-loop containing nucleoside triphosphate hydrolases"/>
    <property type="match status" value="1"/>
</dbReference>
<proteinExistence type="predicted"/>
<evidence type="ECO:0000313" key="2">
    <source>
        <dbReference type="Proteomes" id="UP000255103"/>
    </source>
</evidence>
<protein>
    <submittedName>
        <fullName evidence="1">Putative ATP/GTP-binding protein</fullName>
    </submittedName>
</protein>
<reference evidence="1 2" key="1">
    <citation type="submission" date="2018-06" db="EMBL/GenBank/DDBJ databases">
        <authorList>
            <consortium name="Pathogen Informatics"/>
            <person name="Doyle S."/>
        </authorList>
    </citation>
    <scope>NUCLEOTIDE SEQUENCE [LARGE SCALE GENOMIC DNA]</scope>
    <source>
        <strain evidence="1 2">NCTC12219</strain>
    </source>
</reference>
<evidence type="ECO:0000313" key="1">
    <source>
        <dbReference type="EMBL" id="STP10475.1"/>
    </source>
</evidence>
<accession>A0A377JT96</accession>
<dbReference type="PANTHER" id="PTHR42935">
    <property type="entry name" value="SLR0930 PROTEIN"/>
    <property type="match status" value="1"/>
</dbReference>
<dbReference type="Gene3D" id="3.40.50.300">
    <property type="entry name" value="P-loop containing nucleotide triphosphate hydrolases"/>
    <property type="match status" value="1"/>
</dbReference>
<dbReference type="Pfam" id="PF05673">
    <property type="entry name" value="DUF815"/>
    <property type="match status" value="1"/>
</dbReference>
<dbReference type="Proteomes" id="UP000255103">
    <property type="component" value="Unassembled WGS sequence"/>
</dbReference>
<dbReference type="AlphaFoldDB" id="A0A377JT96"/>
<name>A0A377JT96_9HELI</name>
<dbReference type="EMBL" id="UGHX01000001">
    <property type="protein sequence ID" value="STP10475.1"/>
    <property type="molecule type" value="Genomic_DNA"/>
</dbReference>
<dbReference type="RefSeq" id="WP_115721337.1">
    <property type="nucleotide sequence ID" value="NZ_UGHX01000001.1"/>
</dbReference>